<evidence type="ECO:0000259" key="2">
    <source>
        <dbReference type="Pfam" id="PF13681"/>
    </source>
</evidence>
<dbReference type="Proteomes" id="UP000051494">
    <property type="component" value="Unassembled WGS sequence"/>
</dbReference>
<evidence type="ECO:0000259" key="3">
    <source>
        <dbReference type="Pfam" id="PF14341"/>
    </source>
</evidence>
<sequence length="178" mass="19909">MKVIFIRSEKYEKGVILITGLILLLIVTLIGITSMQSVILSEKMTSNMRDTSIAFQATESALSDGERWIKSQAAKPDAVASCTSSPCNVWQNSTLSNIYTNSPSWWQSNARPYSTSLYGIHTQPYFIIQEYGFVPYELSPDARSKGAGYHYYRVTARGTGEVDTTKTMIESIYATQFN</sequence>
<proteinExistence type="predicted"/>
<organism evidence="4">
    <name type="scientific">Candidatus Berkiella cookevillensis</name>
    <dbReference type="NCBI Taxonomy" id="437022"/>
    <lineage>
        <taxon>Bacteria</taxon>
        <taxon>Pseudomonadati</taxon>
        <taxon>Pseudomonadota</taxon>
        <taxon>Gammaproteobacteria</taxon>
        <taxon>Candidatus Berkiellales</taxon>
        <taxon>Candidatus Berkiellaceae</taxon>
        <taxon>Candidatus Berkiella</taxon>
    </lineage>
</organism>
<evidence type="ECO:0000313" key="5">
    <source>
        <dbReference type="EMBL" id="MCS5709485.1"/>
    </source>
</evidence>
<evidence type="ECO:0008006" key="7">
    <source>
        <dbReference type="Google" id="ProtNLM"/>
    </source>
</evidence>
<dbReference type="InterPro" id="IPR025205">
    <property type="entry name" value="PilX/PilW_C"/>
</dbReference>
<dbReference type="OrthoDB" id="5298746at2"/>
<reference evidence="5" key="2">
    <citation type="journal article" date="2016" name="Genome Announc.">
        <title>Draft Genome Sequences of Two Novel Amoeba-Resistant Intranuclear Bacteria, 'Candidatus Berkiella cookevillensis' and 'Candidatus Berkiella aquae'.</title>
        <authorList>
            <person name="Mehari Y.T."/>
            <person name="Arivett B.A."/>
            <person name="Farone A.L."/>
            <person name="Gunderson J.H."/>
            <person name="Farone M.B."/>
        </authorList>
    </citation>
    <scope>NUCLEOTIDE SEQUENCE</scope>
    <source>
        <strain evidence="5">CC99</strain>
    </source>
</reference>
<dbReference type="AlphaFoldDB" id="A0A0Q9YEZ9"/>
<dbReference type="Pfam" id="PF14341">
    <property type="entry name" value="PilX_N"/>
    <property type="match status" value="1"/>
</dbReference>
<dbReference type="RefSeq" id="WP_057624242.1">
    <property type="nucleotide sequence ID" value="NZ_LKHV02000001.1"/>
</dbReference>
<keyword evidence="1" id="KW-0472">Membrane</keyword>
<name>A0A0Q9YEZ9_9GAMM</name>
<feature type="transmembrane region" description="Helical" evidence="1">
    <location>
        <begin position="15"/>
        <end position="40"/>
    </location>
</feature>
<reference evidence="4" key="1">
    <citation type="submission" date="2015-09" db="EMBL/GenBank/DDBJ databases">
        <title>Draft Genome Sequences of Two Novel Amoeba-resistant Intranuclear Bacteria, Candidatus Berkiella cookevillensis and Candidatus Berkiella aquae.</title>
        <authorList>
            <person name="Mehari Y.T."/>
            <person name="Arivett B.A."/>
            <person name="Farone A.L."/>
            <person name="Gunderson J.H."/>
            <person name="Farone M.B."/>
        </authorList>
    </citation>
    <scope>NUCLEOTIDE SEQUENCE [LARGE SCALE GENOMIC DNA]</scope>
    <source>
        <strain evidence="4">CC99</strain>
    </source>
</reference>
<dbReference type="EMBL" id="LKHV01000004">
    <property type="protein sequence ID" value="KRG19136.1"/>
    <property type="molecule type" value="Genomic_DNA"/>
</dbReference>
<dbReference type="InterPro" id="IPR025746">
    <property type="entry name" value="PilX_N_dom"/>
</dbReference>
<feature type="domain" description="PilX/PilW C-terminal" evidence="2">
    <location>
        <begin position="88"/>
        <end position="174"/>
    </location>
</feature>
<evidence type="ECO:0000313" key="4">
    <source>
        <dbReference type="EMBL" id="KRG19136.1"/>
    </source>
</evidence>
<evidence type="ECO:0000313" key="6">
    <source>
        <dbReference type="Proteomes" id="UP000051494"/>
    </source>
</evidence>
<gene>
    <name evidence="5" type="ORF">CC99x_011320</name>
    <name evidence="4" type="ORF">CC99x_01135</name>
</gene>
<evidence type="ECO:0000256" key="1">
    <source>
        <dbReference type="SAM" id="Phobius"/>
    </source>
</evidence>
<keyword evidence="6" id="KW-1185">Reference proteome</keyword>
<keyword evidence="1" id="KW-1133">Transmembrane helix</keyword>
<dbReference type="EMBL" id="LKHV02000001">
    <property type="protein sequence ID" value="MCS5709485.1"/>
    <property type="molecule type" value="Genomic_DNA"/>
</dbReference>
<comment type="caution">
    <text evidence="4">The sequence shown here is derived from an EMBL/GenBank/DDBJ whole genome shotgun (WGS) entry which is preliminary data.</text>
</comment>
<dbReference type="Pfam" id="PF13681">
    <property type="entry name" value="PilX"/>
    <property type="match status" value="1"/>
</dbReference>
<keyword evidence="1" id="KW-0812">Transmembrane</keyword>
<feature type="domain" description="Type 4 fimbrial biogenesis protein PilX N-terminal" evidence="3">
    <location>
        <begin position="13"/>
        <end position="62"/>
    </location>
</feature>
<reference evidence="5" key="3">
    <citation type="submission" date="2021-06" db="EMBL/GenBank/DDBJ databases">
        <title>Genomic Description and Analysis of Intracellular Bacteria, Candidatus Berkiella cookevillensis and Candidatus Berkiella aquae.</title>
        <authorList>
            <person name="Kidane D.T."/>
            <person name="Mehari Y.T."/>
            <person name="Rice F.C."/>
            <person name="Arivett B.A."/>
            <person name="Farone A.L."/>
            <person name="Berk S.G."/>
            <person name="Farone M.B."/>
        </authorList>
    </citation>
    <scope>NUCLEOTIDE SEQUENCE</scope>
    <source>
        <strain evidence="5">CC99</strain>
    </source>
</reference>
<dbReference type="STRING" id="437022.CC99x_01135"/>
<protein>
    <recommendedName>
        <fullName evidence="7">Type 4 fimbrial biogenesis protein PilX N-terminal domain-containing protein</fullName>
    </recommendedName>
</protein>
<accession>A0A0Q9YEZ9</accession>